<evidence type="ECO:0000256" key="5">
    <source>
        <dbReference type="ARBA" id="ARBA00022692"/>
    </source>
</evidence>
<keyword evidence="3" id="KW-1003">Cell membrane</keyword>
<evidence type="ECO:0000256" key="3">
    <source>
        <dbReference type="ARBA" id="ARBA00022475"/>
    </source>
</evidence>
<keyword evidence="5" id="KW-0812">Transmembrane</keyword>
<protein>
    <submittedName>
        <fullName evidence="8">Uncharacterized protein</fullName>
    </submittedName>
</protein>
<evidence type="ECO:0000256" key="7">
    <source>
        <dbReference type="ARBA" id="ARBA00023136"/>
    </source>
</evidence>
<dbReference type="Proteomes" id="UP000254912">
    <property type="component" value="Unassembled WGS sequence"/>
</dbReference>
<evidence type="ECO:0000313" key="8">
    <source>
        <dbReference type="EMBL" id="RDL12253.1"/>
    </source>
</evidence>
<comment type="subcellular location">
    <subcellularLocation>
        <location evidence="1">Cell membrane</location>
        <topology evidence="1">Multi-pass membrane protein</topology>
    </subcellularLocation>
</comment>
<evidence type="ECO:0000256" key="1">
    <source>
        <dbReference type="ARBA" id="ARBA00004651"/>
    </source>
</evidence>
<keyword evidence="4" id="KW-0762">Sugar transport</keyword>
<organism evidence="8 9">
    <name type="scientific">Weissella soli</name>
    <dbReference type="NCBI Taxonomy" id="155866"/>
    <lineage>
        <taxon>Bacteria</taxon>
        <taxon>Bacillati</taxon>
        <taxon>Bacillota</taxon>
        <taxon>Bacilli</taxon>
        <taxon>Lactobacillales</taxon>
        <taxon>Lactobacillaceae</taxon>
        <taxon>Weissella</taxon>
    </lineage>
</organism>
<keyword evidence="6" id="KW-1133">Transmembrane helix</keyword>
<dbReference type="AlphaFoldDB" id="A0A288Q9T5"/>
<dbReference type="KEGG" id="wso:WSWS_01059"/>
<evidence type="ECO:0000256" key="6">
    <source>
        <dbReference type="ARBA" id="ARBA00022989"/>
    </source>
</evidence>
<dbReference type="GO" id="GO:0009401">
    <property type="term" value="P:phosphoenolpyruvate-dependent sugar phosphotransferase system"/>
    <property type="evidence" value="ECO:0007669"/>
    <property type="project" value="InterPro"/>
</dbReference>
<evidence type="ECO:0000256" key="2">
    <source>
        <dbReference type="ARBA" id="ARBA00022448"/>
    </source>
</evidence>
<proteinExistence type="predicted"/>
<keyword evidence="2" id="KW-0813">Transport</keyword>
<evidence type="ECO:0000313" key="9">
    <source>
        <dbReference type="Proteomes" id="UP000254912"/>
    </source>
</evidence>
<name>A0A288Q9T5_9LACO</name>
<keyword evidence="7" id="KW-0472">Membrane</keyword>
<accession>A0A288Q9T5</accession>
<evidence type="ECO:0000256" key="4">
    <source>
        <dbReference type="ARBA" id="ARBA00022597"/>
    </source>
</evidence>
<gene>
    <name evidence="8" type="ORF">DFP99_0688</name>
</gene>
<dbReference type="EMBL" id="QRAS01000001">
    <property type="protein sequence ID" value="RDL12253.1"/>
    <property type="molecule type" value="Genomic_DNA"/>
</dbReference>
<comment type="caution">
    <text evidence="8">The sequence shown here is derived from an EMBL/GenBank/DDBJ whole genome shotgun (WGS) entry which is preliminary data.</text>
</comment>
<dbReference type="InterPro" id="IPR003352">
    <property type="entry name" value="PTS_EIIC"/>
</dbReference>
<dbReference type="GO" id="GO:0005886">
    <property type="term" value="C:plasma membrane"/>
    <property type="evidence" value="ECO:0007669"/>
    <property type="project" value="UniProtKB-SubCell"/>
</dbReference>
<reference evidence="8 9" key="1">
    <citation type="submission" date="2018-07" db="EMBL/GenBank/DDBJ databases">
        <title>Genomic Encyclopedia of Type Strains, Phase III (KMG-III): the genomes of soil and plant-associated and newly described type strains.</title>
        <authorList>
            <person name="Whitman W."/>
        </authorList>
    </citation>
    <scope>NUCLEOTIDE SEQUENCE [LARGE SCALE GENOMIC DNA]</scope>
    <source>
        <strain evidence="8 9">CECT 7031</strain>
    </source>
</reference>
<dbReference type="Pfam" id="PF13303">
    <property type="entry name" value="PTS_EIIC_2"/>
    <property type="match status" value="1"/>
</dbReference>
<dbReference type="GO" id="GO:0008982">
    <property type="term" value="F:protein-N(PI)-phosphohistidine-sugar phosphotransferase activity"/>
    <property type="evidence" value="ECO:0007669"/>
    <property type="project" value="InterPro"/>
</dbReference>
<sequence>MDVQMKTQTAQQVGVALKRHINKEMIYNVSAAVSNAILVTLGMGLLMQSISKMVDWAPLYQMGSITMILLPAAFGAAVASQMKTNTMVMFAAMAASTVGANAVFFTQSATQGITATGYGSAQAAGVGVMTTGQPVSAVAAAIVAVIFGKWITGKTPLDMVLVPAATVFVGVMSGYVLAILTTPILVAIAKMIVASIAVSPIIGTAVIAMTFGALTMSPASAAALSVAIGATGVTSPEVAGAIMIGTAAVYAGYPVMSYQENKIGTTIAQAVVTPKIQFPNLIKRPILLLPPMIGAAIGAPIGTLVFHLTTNFTMAGIGLNSLIVPLAVATTDITAFMAYVVVGVVIPAVVSHIGYRILLAKGLVQPQDLHLEMI</sequence>
<keyword evidence="9" id="KW-1185">Reference proteome</keyword>